<proteinExistence type="predicted"/>
<evidence type="ECO:0000313" key="1">
    <source>
        <dbReference type="EMBL" id="KAJ9482885.1"/>
    </source>
</evidence>
<comment type="caution">
    <text evidence="1">The sequence shown here is derived from an EMBL/GenBank/DDBJ whole genome shotgun (WGS) entry which is preliminary data.</text>
</comment>
<name>A0AAI9T9W8_PENTH</name>
<protein>
    <submittedName>
        <fullName evidence="1">Uncharacterized protein</fullName>
    </submittedName>
</protein>
<keyword evidence="2" id="KW-1185">Reference proteome</keyword>
<reference evidence="1" key="1">
    <citation type="submission" date="2015-06" db="EMBL/GenBank/DDBJ databases">
        <authorList>
            <person name="Nguyen H."/>
        </authorList>
    </citation>
    <scope>NUCLEOTIDE SEQUENCE</scope>
    <source>
        <strain evidence="1">DAOM 180753</strain>
    </source>
</reference>
<dbReference type="EMBL" id="LACB01000495">
    <property type="protein sequence ID" value="KAJ9482885.1"/>
    <property type="molecule type" value="Genomic_DNA"/>
</dbReference>
<gene>
    <name evidence="1" type="ORF">VN97_g10534</name>
</gene>
<dbReference type="Proteomes" id="UP001227192">
    <property type="component" value="Unassembled WGS sequence"/>
</dbReference>
<organism evidence="1 2">
    <name type="scientific">Penicillium thymicola</name>
    <dbReference type="NCBI Taxonomy" id="293382"/>
    <lineage>
        <taxon>Eukaryota</taxon>
        <taxon>Fungi</taxon>
        <taxon>Dikarya</taxon>
        <taxon>Ascomycota</taxon>
        <taxon>Pezizomycotina</taxon>
        <taxon>Eurotiomycetes</taxon>
        <taxon>Eurotiomycetidae</taxon>
        <taxon>Eurotiales</taxon>
        <taxon>Aspergillaceae</taxon>
        <taxon>Penicillium</taxon>
    </lineage>
</organism>
<feature type="non-terminal residue" evidence="1">
    <location>
        <position position="1"/>
    </location>
</feature>
<reference evidence="1" key="2">
    <citation type="journal article" date="2016" name="Fungal Biol.">
        <title>Ochratoxin A production by Penicillium thymicola.</title>
        <authorList>
            <person name="Nguyen H.D.T."/>
            <person name="McMullin D.R."/>
            <person name="Ponomareva E."/>
            <person name="Riley R."/>
            <person name="Pomraning K.R."/>
            <person name="Baker S.E."/>
            <person name="Seifert K.A."/>
        </authorList>
    </citation>
    <scope>NUCLEOTIDE SEQUENCE</scope>
    <source>
        <strain evidence="1">DAOM 180753</strain>
    </source>
</reference>
<sequence>GEGWRRKKEEEREIWEGGGGGIYTFPVASMQTGKLRAVSEF</sequence>
<evidence type="ECO:0000313" key="2">
    <source>
        <dbReference type="Proteomes" id="UP001227192"/>
    </source>
</evidence>
<accession>A0AAI9T9W8</accession>
<dbReference type="AlphaFoldDB" id="A0AAI9T9W8"/>